<evidence type="ECO:0000256" key="2">
    <source>
        <dbReference type="ARBA" id="ARBA00007658"/>
    </source>
</evidence>
<feature type="active site" evidence="5">
    <location>
        <position position="288"/>
    </location>
</feature>
<dbReference type="GO" id="GO:0044322">
    <property type="term" value="C:endoplasmic reticulum quality control compartment"/>
    <property type="evidence" value="ECO:0007669"/>
    <property type="project" value="GOC"/>
</dbReference>
<evidence type="ECO:0000256" key="1">
    <source>
        <dbReference type="ARBA" id="ARBA00004240"/>
    </source>
</evidence>
<name>A0A0S4J9G2_BODSA</name>
<reference evidence="10" key="1">
    <citation type="submission" date="2015-09" db="EMBL/GenBank/DDBJ databases">
        <authorList>
            <consortium name="Pathogen Informatics"/>
        </authorList>
    </citation>
    <scope>NUCLEOTIDE SEQUENCE [LARGE SCALE GENOMIC DNA]</scope>
    <source>
        <strain evidence="10">Lake Konstanz</strain>
    </source>
</reference>
<feature type="active site" description="Proton donor" evidence="5">
    <location>
        <position position="145"/>
    </location>
</feature>
<gene>
    <name evidence="9" type="ORF">BSAL_94630</name>
</gene>
<feature type="chain" id="PRO_5006622078" description="alpha-1,2-Mannosidase" evidence="8">
    <location>
        <begin position="27"/>
        <end position="686"/>
    </location>
</feature>
<keyword evidence="7" id="KW-0326">Glycosidase</keyword>
<feature type="active site" evidence="5">
    <location>
        <position position="402"/>
    </location>
</feature>
<dbReference type="InterPro" id="IPR036026">
    <property type="entry name" value="Seven-hairpin_glycosidases"/>
</dbReference>
<dbReference type="InterPro" id="IPR001382">
    <property type="entry name" value="Glyco_hydro_47"/>
</dbReference>
<keyword evidence="10" id="KW-1185">Reference proteome</keyword>
<keyword evidence="8" id="KW-0732">Signal</keyword>
<dbReference type="OMA" id="EEFWRMF"/>
<dbReference type="GO" id="GO:0016020">
    <property type="term" value="C:membrane"/>
    <property type="evidence" value="ECO:0007669"/>
    <property type="project" value="InterPro"/>
</dbReference>
<dbReference type="InterPro" id="IPR012341">
    <property type="entry name" value="6hp_glycosidase-like_sf"/>
</dbReference>
<keyword evidence="6" id="KW-0479">Metal-binding</keyword>
<feature type="signal peptide" evidence="8">
    <location>
        <begin position="1"/>
        <end position="26"/>
    </location>
</feature>
<accession>A0A0S4J9G2</accession>
<comment type="cofactor">
    <cofactor evidence="6">
        <name>Ca(2+)</name>
        <dbReference type="ChEBI" id="CHEBI:29108"/>
    </cofactor>
</comment>
<dbReference type="PRINTS" id="PR00747">
    <property type="entry name" value="GLYHDRLASE47"/>
</dbReference>
<feature type="binding site" evidence="6">
    <location>
        <position position="512"/>
    </location>
    <ligand>
        <name>Ca(2+)</name>
        <dbReference type="ChEBI" id="CHEBI:29108"/>
    </ligand>
</feature>
<evidence type="ECO:0000256" key="8">
    <source>
        <dbReference type="SAM" id="SignalP"/>
    </source>
</evidence>
<dbReference type="GO" id="GO:0004571">
    <property type="term" value="F:mannosyl-oligosaccharide 1,2-alpha-mannosidase activity"/>
    <property type="evidence" value="ECO:0007669"/>
    <property type="project" value="InterPro"/>
</dbReference>
<comment type="similarity">
    <text evidence="2 7">Belongs to the glycosyl hydrolase 47 family.</text>
</comment>
<comment type="subcellular location">
    <subcellularLocation>
        <location evidence="1">Endoplasmic reticulum</location>
    </subcellularLocation>
</comment>
<evidence type="ECO:0000313" key="10">
    <source>
        <dbReference type="Proteomes" id="UP000051952"/>
    </source>
</evidence>
<evidence type="ECO:0000256" key="4">
    <source>
        <dbReference type="ARBA" id="ARBA00023180"/>
    </source>
</evidence>
<keyword evidence="6" id="KW-0106">Calcium</keyword>
<sequence>MYLSKTMSRQLLVIVIVLFSVGQQCATVTATRSSPTQQNAWSKIPREHRKELGGEPHHISTEMKPLIVTMIRHGFESYIRHAFPSDEIRPIEGTGHDTLGSYALTLVDSLDLLALAGMHDEFRQHSRWVQEHVHFDIDKDVSVFETSIRILGGLLSAHFMYEEGIVQVDEEIDAYNGGLLRLAVDLGERLLPAFSTPTGIPYGTVNLLRGVPAGEIDITSTASGGTFIMEMTILSAVTGDPAFEAAARKATLALVEHRASGSNLVGNHINITSGVWTIAQSSVGSGVDSLIEYLIKGYGFTGDPAMYKGYRTMREAFTTHTRRGPWFMEMSLHGHLIHPLHNSLASFYPGNIALSGMDVEEAVETCMATHFILKKQGGIPEGFHLGASAVQSGQQGFPLRPEHAESIYMLYRLSGDPVYLEMGKEFALMLWTRTATRCGFAALNDCTLPPGEFKYTDAMESFVLSETLKYLFLLFDDDNALHKVFTPNAVKVESDSVEVNRDAEVVSWIFNTEGHPLPVRDEWRWWRLLEQHQHHNESAHKKESERTSPAPLKKETFGDKILRAMRSEPSTEARWASEQAQRNVRFDVIEREYQNEYGAWSRFEGHKKCRPGNFRCLFDPAAVPQSGPTPHSTSTQRTEAGNAVIYRIFDEVEVLDAGFRCAGRQHRNDFSRLSKGLYYDTFEPSG</sequence>
<dbReference type="OrthoDB" id="250079at2759"/>
<dbReference type="InterPro" id="IPR044674">
    <property type="entry name" value="EDEM1/2/3"/>
</dbReference>
<evidence type="ECO:0000256" key="6">
    <source>
        <dbReference type="PIRSR" id="PIRSR601382-2"/>
    </source>
</evidence>
<evidence type="ECO:0000313" key="9">
    <source>
        <dbReference type="EMBL" id="CUG86766.1"/>
    </source>
</evidence>
<evidence type="ECO:0000256" key="5">
    <source>
        <dbReference type="PIRSR" id="PIRSR601382-1"/>
    </source>
</evidence>
<keyword evidence="3" id="KW-0256">Endoplasmic reticulum</keyword>
<dbReference type="GO" id="GO:0005975">
    <property type="term" value="P:carbohydrate metabolic process"/>
    <property type="evidence" value="ECO:0007669"/>
    <property type="project" value="InterPro"/>
</dbReference>
<keyword evidence="7" id="KW-0378">Hydrolase</keyword>
<dbReference type="AlphaFoldDB" id="A0A0S4J9G2"/>
<dbReference type="SUPFAM" id="SSF48225">
    <property type="entry name" value="Seven-hairpin glycosidases"/>
    <property type="match status" value="1"/>
</dbReference>
<dbReference type="Pfam" id="PF01532">
    <property type="entry name" value="Glyco_hydro_47"/>
    <property type="match status" value="1"/>
</dbReference>
<protein>
    <recommendedName>
        <fullName evidence="7">alpha-1,2-Mannosidase</fullName>
        <ecNumber evidence="7">3.2.1.-</ecNumber>
    </recommendedName>
</protein>
<dbReference type="EC" id="3.2.1.-" evidence="7"/>
<dbReference type="GO" id="GO:1904380">
    <property type="term" value="P:endoplasmic reticulum mannose trimming"/>
    <property type="evidence" value="ECO:0007669"/>
    <property type="project" value="InterPro"/>
</dbReference>
<dbReference type="PANTHER" id="PTHR45679:SF5">
    <property type="entry name" value="ER DEGRADATION-ENHANCING ALPHA-MANNOSIDASE-LIKE PROTEIN 1"/>
    <property type="match status" value="1"/>
</dbReference>
<feature type="active site" description="Proton donor" evidence="5">
    <location>
        <position position="381"/>
    </location>
</feature>
<dbReference type="Proteomes" id="UP000051952">
    <property type="component" value="Unassembled WGS sequence"/>
</dbReference>
<dbReference type="GO" id="GO:0005509">
    <property type="term" value="F:calcium ion binding"/>
    <property type="evidence" value="ECO:0007669"/>
    <property type="project" value="InterPro"/>
</dbReference>
<dbReference type="VEuPathDB" id="TriTrypDB:BSAL_94630"/>
<dbReference type="PANTHER" id="PTHR45679">
    <property type="entry name" value="ER DEGRADATION-ENHANCING ALPHA-MANNOSIDASE-LIKE PROTEIN 2"/>
    <property type="match status" value="1"/>
</dbReference>
<organism evidence="9 10">
    <name type="scientific">Bodo saltans</name>
    <name type="common">Flagellated protozoan</name>
    <dbReference type="NCBI Taxonomy" id="75058"/>
    <lineage>
        <taxon>Eukaryota</taxon>
        <taxon>Discoba</taxon>
        <taxon>Euglenozoa</taxon>
        <taxon>Kinetoplastea</taxon>
        <taxon>Metakinetoplastina</taxon>
        <taxon>Eubodonida</taxon>
        <taxon>Bodonidae</taxon>
        <taxon>Bodo</taxon>
    </lineage>
</organism>
<evidence type="ECO:0000256" key="3">
    <source>
        <dbReference type="ARBA" id="ARBA00022824"/>
    </source>
</evidence>
<evidence type="ECO:0000256" key="7">
    <source>
        <dbReference type="RuleBase" id="RU361193"/>
    </source>
</evidence>
<proteinExistence type="inferred from homology"/>
<dbReference type="Gene3D" id="1.50.10.10">
    <property type="match status" value="1"/>
</dbReference>
<keyword evidence="4" id="KW-0325">Glycoprotein</keyword>
<dbReference type="EMBL" id="CYKH01001390">
    <property type="protein sequence ID" value="CUG86766.1"/>
    <property type="molecule type" value="Genomic_DNA"/>
</dbReference>